<dbReference type="Pfam" id="PF00535">
    <property type="entry name" value="Glycos_transf_2"/>
    <property type="match status" value="1"/>
</dbReference>
<dbReference type="EMBL" id="JADIMM010000006">
    <property type="protein sequence ID" value="MBO8456651.1"/>
    <property type="molecule type" value="Genomic_DNA"/>
</dbReference>
<reference evidence="2" key="2">
    <citation type="journal article" date="2021" name="PeerJ">
        <title>Extensive microbial diversity within the chicken gut microbiome revealed by metagenomics and culture.</title>
        <authorList>
            <person name="Gilroy R."/>
            <person name="Ravi A."/>
            <person name="Getino M."/>
            <person name="Pursley I."/>
            <person name="Horton D.L."/>
            <person name="Alikhan N.F."/>
            <person name="Baker D."/>
            <person name="Gharbi K."/>
            <person name="Hall N."/>
            <person name="Watson M."/>
            <person name="Adriaenssens E.M."/>
            <person name="Foster-Nyarko E."/>
            <person name="Jarju S."/>
            <person name="Secka A."/>
            <person name="Antonio M."/>
            <person name="Oren A."/>
            <person name="Chaudhuri R.R."/>
            <person name="La Ragione R."/>
            <person name="Hildebrand F."/>
            <person name="Pallen M.J."/>
        </authorList>
    </citation>
    <scope>NUCLEOTIDE SEQUENCE</scope>
    <source>
        <strain evidence="2">10532</strain>
    </source>
</reference>
<proteinExistence type="predicted"/>
<name>A0A9D9HMP1_9SPIR</name>
<dbReference type="PANTHER" id="PTHR43179">
    <property type="entry name" value="RHAMNOSYLTRANSFERASE WBBL"/>
    <property type="match status" value="1"/>
</dbReference>
<evidence type="ECO:0000313" key="3">
    <source>
        <dbReference type="Proteomes" id="UP000823638"/>
    </source>
</evidence>
<evidence type="ECO:0000313" key="2">
    <source>
        <dbReference type="EMBL" id="MBO8456651.1"/>
    </source>
</evidence>
<dbReference type="CDD" id="cd04186">
    <property type="entry name" value="GT_2_like_c"/>
    <property type="match status" value="1"/>
</dbReference>
<dbReference type="Proteomes" id="UP000823638">
    <property type="component" value="Unassembled WGS sequence"/>
</dbReference>
<dbReference type="InterPro" id="IPR001173">
    <property type="entry name" value="Glyco_trans_2-like"/>
</dbReference>
<dbReference type="AlphaFoldDB" id="A0A9D9HMP1"/>
<dbReference type="Gene3D" id="3.90.550.10">
    <property type="entry name" value="Spore Coat Polysaccharide Biosynthesis Protein SpsA, Chain A"/>
    <property type="match status" value="1"/>
</dbReference>
<accession>A0A9D9HMP1</accession>
<sequence length="308" mass="35831">MNVSIIIVNYNTKDVIRKCLDSIYEHTHDIDFEVIVSDNGSTDGSIEMLKADYPQVILIENNANLGFGVANNRGLDVAKGKYIFYLNSDTIILNNAVKMFFDYWEKSPEKDQIGALGGVLLNENLEMMHSGAPFHSYKSFCKIQMKQMIFHTIKSILLFFNLSFLYERHRKKVPSKIFVKTGDTDGYITGADLFVLNNFYARFDENFFMYCEETDLELRLKENGLKRIIIDGPKIQHLHKTFLGDKNITSFSEICTQISSIYYAKKNFKKSALILRFIIWLDWLNPYVRKQAKKVYTVYYKNQSKIIN</sequence>
<evidence type="ECO:0000259" key="1">
    <source>
        <dbReference type="Pfam" id="PF00535"/>
    </source>
</evidence>
<dbReference type="SUPFAM" id="SSF53448">
    <property type="entry name" value="Nucleotide-diphospho-sugar transferases"/>
    <property type="match status" value="1"/>
</dbReference>
<comment type="caution">
    <text evidence="2">The sequence shown here is derived from an EMBL/GenBank/DDBJ whole genome shotgun (WGS) entry which is preliminary data.</text>
</comment>
<gene>
    <name evidence="2" type="ORF">IAA81_00290</name>
</gene>
<protein>
    <submittedName>
        <fullName evidence="2">Glycosyltransferase family 2 protein</fullName>
    </submittedName>
</protein>
<dbReference type="PANTHER" id="PTHR43179:SF7">
    <property type="entry name" value="RHAMNOSYLTRANSFERASE WBBL"/>
    <property type="match status" value="1"/>
</dbReference>
<organism evidence="2 3">
    <name type="scientific">Candidatus Gallitreponema excrementavium</name>
    <dbReference type="NCBI Taxonomy" id="2840840"/>
    <lineage>
        <taxon>Bacteria</taxon>
        <taxon>Pseudomonadati</taxon>
        <taxon>Spirochaetota</taxon>
        <taxon>Spirochaetia</taxon>
        <taxon>Spirochaetales</taxon>
        <taxon>Candidatus Gallitreponema</taxon>
    </lineage>
</organism>
<feature type="domain" description="Glycosyltransferase 2-like" evidence="1">
    <location>
        <begin position="4"/>
        <end position="145"/>
    </location>
</feature>
<reference evidence="2" key="1">
    <citation type="submission" date="2020-10" db="EMBL/GenBank/DDBJ databases">
        <authorList>
            <person name="Gilroy R."/>
        </authorList>
    </citation>
    <scope>NUCLEOTIDE SEQUENCE</scope>
    <source>
        <strain evidence="2">10532</strain>
    </source>
</reference>
<dbReference type="InterPro" id="IPR029044">
    <property type="entry name" value="Nucleotide-diphossugar_trans"/>
</dbReference>